<dbReference type="GO" id="GO:0009116">
    <property type="term" value="P:nucleoside metabolic process"/>
    <property type="evidence" value="ECO:0007669"/>
    <property type="project" value="InterPro"/>
</dbReference>
<dbReference type="InterPro" id="IPR035994">
    <property type="entry name" value="Nucleoside_phosphorylase_sf"/>
</dbReference>
<dbReference type="SMART" id="SM00248">
    <property type="entry name" value="ANK"/>
    <property type="match status" value="3"/>
</dbReference>
<evidence type="ECO:0000313" key="4">
    <source>
        <dbReference type="Proteomes" id="UP000730481"/>
    </source>
</evidence>
<gene>
    <name evidence="3" type="ORF">FBEOM_4617</name>
</gene>
<feature type="repeat" description="ANK" evidence="1">
    <location>
        <begin position="896"/>
        <end position="917"/>
    </location>
</feature>
<dbReference type="Pfam" id="PF01048">
    <property type="entry name" value="PNP_UDP_1"/>
    <property type="match status" value="1"/>
</dbReference>
<evidence type="ECO:0000259" key="2">
    <source>
        <dbReference type="Pfam" id="PF01048"/>
    </source>
</evidence>
<dbReference type="Proteomes" id="UP000730481">
    <property type="component" value="Unassembled WGS sequence"/>
</dbReference>
<keyword evidence="1" id="KW-0040">ANK repeat</keyword>
<dbReference type="PROSITE" id="PS50088">
    <property type="entry name" value="ANK_REPEAT"/>
    <property type="match status" value="2"/>
</dbReference>
<keyword evidence="4" id="KW-1185">Reference proteome</keyword>
<dbReference type="InterPro" id="IPR036770">
    <property type="entry name" value="Ankyrin_rpt-contain_sf"/>
</dbReference>
<evidence type="ECO:0000313" key="3">
    <source>
        <dbReference type="EMBL" id="KAF4341456.1"/>
    </source>
</evidence>
<dbReference type="AlphaFoldDB" id="A0A9P5DY20"/>
<dbReference type="PANTHER" id="PTHR46082:SF11">
    <property type="entry name" value="AAA+ ATPASE DOMAIN-CONTAINING PROTEIN-RELATED"/>
    <property type="match status" value="1"/>
</dbReference>
<dbReference type="PANTHER" id="PTHR46082">
    <property type="entry name" value="ATP/GTP-BINDING PROTEIN-RELATED"/>
    <property type="match status" value="1"/>
</dbReference>
<name>A0A9P5DY20_9HYPO</name>
<reference evidence="3" key="2">
    <citation type="submission" date="2020-02" db="EMBL/GenBank/DDBJ databases">
        <title>Identification and distribution of gene clusters putatively required for synthesis of sphingolipid metabolism inhibitors in phylogenetically diverse species of the filamentous fungus Fusarium.</title>
        <authorList>
            <person name="Kim H.-S."/>
            <person name="Busman M."/>
            <person name="Brown D.W."/>
            <person name="Divon H."/>
            <person name="Uhlig S."/>
            <person name="Proctor R.H."/>
        </authorList>
    </citation>
    <scope>NUCLEOTIDE SEQUENCE</scope>
    <source>
        <strain evidence="3">NRRL 25174</strain>
    </source>
</reference>
<dbReference type="Pfam" id="PF12796">
    <property type="entry name" value="Ank_2"/>
    <property type="match status" value="1"/>
</dbReference>
<dbReference type="SUPFAM" id="SSF53167">
    <property type="entry name" value="Purine and uridine phosphorylases"/>
    <property type="match status" value="1"/>
</dbReference>
<dbReference type="Gene3D" id="3.40.50.1580">
    <property type="entry name" value="Nucleoside phosphorylase domain"/>
    <property type="match status" value="1"/>
</dbReference>
<accession>A0A9P5DY20</accession>
<feature type="domain" description="Nucleoside phosphorylase" evidence="2">
    <location>
        <begin position="13"/>
        <end position="294"/>
    </location>
</feature>
<comment type="caution">
    <text evidence="3">The sequence shown here is derived from an EMBL/GenBank/DDBJ whole genome shotgun (WGS) entry which is preliminary data.</text>
</comment>
<dbReference type="InterPro" id="IPR000845">
    <property type="entry name" value="Nucleoside_phosphorylase_d"/>
</dbReference>
<reference evidence="3" key="1">
    <citation type="journal article" date="2017" name="Mycologia">
        <title>Fusarium algeriense, sp. nov., a novel toxigenic crown rot pathogen of durum wheat from Algeria is nested in the Fusarium burgessii species complex.</title>
        <authorList>
            <person name="Laraba I."/>
            <person name="Keddad A."/>
            <person name="Boureghda H."/>
            <person name="Abdallah N."/>
            <person name="Vaughan M.M."/>
            <person name="Proctor R.H."/>
            <person name="Busman M."/>
            <person name="O'Donnell K."/>
        </authorList>
    </citation>
    <scope>NUCLEOTIDE SEQUENCE</scope>
    <source>
        <strain evidence="3">NRRL 25174</strain>
    </source>
</reference>
<protein>
    <submittedName>
        <fullName evidence="3">Purine and uridine phosphorylase</fullName>
    </submittedName>
</protein>
<dbReference type="InterPro" id="IPR053137">
    <property type="entry name" value="NLR-like"/>
</dbReference>
<evidence type="ECO:0000256" key="1">
    <source>
        <dbReference type="PROSITE-ProRule" id="PRU00023"/>
    </source>
</evidence>
<dbReference type="SUPFAM" id="SSF48403">
    <property type="entry name" value="Ankyrin repeat"/>
    <property type="match status" value="1"/>
</dbReference>
<proteinExistence type="predicted"/>
<dbReference type="GO" id="GO:0003824">
    <property type="term" value="F:catalytic activity"/>
    <property type="evidence" value="ECO:0007669"/>
    <property type="project" value="InterPro"/>
</dbReference>
<dbReference type="PROSITE" id="PS50297">
    <property type="entry name" value="ANK_REP_REGION"/>
    <property type="match status" value="2"/>
</dbReference>
<sequence>MKRRRLQITDYTVGWICALPIELAAAQEMLDDEHDEPPYDNHQDSNIYTLGRIGNHNIVIVCLPSGQIGNNCAAVIATQMKARFTSIRFGLMVGIGGGVPSNAADIRLGDVVISQPERQHGGVVQYDSGKSTPSGFERTGALNAPPTVLLNVVSILRANSLRGRSGVSKQLGLLASSSTFNRNNVEPDLLFEASYNHVQGEKCNMCSLKRRIHREPRCSNQPVVHFGTVASGNRVMRDGLTRDSVSKELGGVLCFEMEAAGLMNSFPCLVIRGICDYADSHKNKSWQPYAAATAAACARDILLITPTSDQARLKEPRMIQERQRRLINNLDDNMADMFISMLSSTDQYKRFFSIQPVDPEDSMFYWVFRNIDFQNWASGHGSQSLWVTGPMETPFRGISQRLAMQILPAPEQRSYGLYFSCTENTSFRTLVRDLIYQVIQAISSERLLLVQRVLKSLIESYWQGLRLEKPDSPYDQTYFLPNESLEDIIQKMTRLPDMHLIRALKRLIQNETHFQLIAVDGLENVREDQCPFAQSLHLLNELLLGPEQPRKIILDETTQAISSYARSFLDDLEMTRVYGKAMEYILDQAQGVFLWVKLVGEELLASQESGCSQEEVLEFLRSLPTELEDFYKHMFTKMKMKKREARDTINLFSLVLYGHRLLTVDEMLHALSIVESTEKQFVPSNDYIEKHLPTERRIWFCGGNFLETTEQDGNEVVQVMHQTVREFFLTPEGNVANSDLIISQKEAHFRIATTCLRYLMLCSPGPEEIIDFPDVNLWTTEHYLCFARYLEDRPFALYALCHLGDHMTACPRKEDLEELIWSFVSSLQHKSACYLFGSWANLNLNISGKDISGKDDGGQAEYFRDETLLVAARHGLLNAVSVLILAGATKNIADDEGKTPLSWAALKGHLRVVKFLVGWPGVDVNVQDGGGRTPYFLAKKVGHEDIVKLLLNTGSVDTRVGITY</sequence>
<dbReference type="OrthoDB" id="427518at2759"/>
<feature type="repeat" description="ANK" evidence="1">
    <location>
        <begin position="930"/>
        <end position="955"/>
    </location>
</feature>
<dbReference type="InterPro" id="IPR002110">
    <property type="entry name" value="Ankyrin_rpt"/>
</dbReference>
<organism evidence="3 4">
    <name type="scientific">Fusarium beomiforme</name>
    <dbReference type="NCBI Taxonomy" id="44412"/>
    <lineage>
        <taxon>Eukaryota</taxon>
        <taxon>Fungi</taxon>
        <taxon>Dikarya</taxon>
        <taxon>Ascomycota</taxon>
        <taxon>Pezizomycotina</taxon>
        <taxon>Sordariomycetes</taxon>
        <taxon>Hypocreomycetidae</taxon>
        <taxon>Hypocreales</taxon>
        <taxon>Nectriaceae</taxon>
        <taxon>Fusarium</taxon>
        <taxon>Fusarium burgessii species complex</taxon>
    </lineage>
</organism>
<dbReference type="EMBL" id="PVQB02000193">
    <property type="protein sequence ID" value="KAF4341456.1"/>
    <property type="molecule type" value="Genomic_DNA"/>
</dbReference>
<dbReference type="Gene3D" id="1.25.40.20">
    <property type="entry name" value="Ankyrin repeat-containing domain"/>
    <property type="match status" value="1"/>
</dbReference>